<dbReference type="KEGG" id="vg:23681295"/>
<dbReference type="Pfam" id="PF23791">
    <property type="entry name" value="DUF7173"/>
    <property type="match status" value="1"/>
</dbReference>
<reference evidence="2" key="1">
    <citation type="submission" date="2014-11" db="EMBL/GenBank/DDBJ databases">
        <title>Complete genome sequence of Paracoccus marcusii phage vB_PmaS_IMEP1 isolated from the South China Sea.</title>
        <authorList>
            <person name="Xu Y."/>
            <person name="Zhang R."/>
            <person name="Jiao N."/>
        </authorList>
    </citation>
    <scope>NUCLEOTIDE SEQUENCE [LARGE SCALE GENOMIC DNA]</scope>
</reference>
<dbReference type="RefSeq" id="YP_009126401.1">
    <property type="nucleotide sequence ID" value="NC_026608.1"/>
</dbReference>
<proteinExistence type="predicted"/>
<organism evidence="1 2">
    <name type="scientific">Paracoccus phage vB_PmaS-R3</name>
    <dbReference type="NCBI Taxonomy" id="2494563"/>
    <lineage>
        <taxon>Viruses</taxon>
        <taxon>Duplodnaviria</taxon>
        <taxon>Heunggongvirae</taxon>
        <taxon>Uroviricota</taxon>
        <taxon>Caudoviricetes</taxon>
        <taxon>Zhuquevirus</taxon>
        <taxon>Zhuquevirus R3</taxon>
    </lineage>
</organism>
<reference evidence="1 2" key="2">
    <citation type="journal article" date="2015" name="Stand. Genomic Sci.">
        <title>Complete genome sequence of Paracoccus marcusii phage vB_PmaS-R3 isolated from the South China Sea.</title>
        <authorList>
            <person name="Xu Y."/>
            <person name="Zhang R."/>
            <person name="Jiao N."/>
        </authorList>
    </citation>
    <scope>NUCLEOTIDE SEQUENCE [LARGE SCALE GENOMIC DNA]</scope>
</reference>
<dbReference type="EMBL" id="KP162168">
    <property type="protein sequence ID" value="AJD83135.1"/>
    <property type="molecule type" value="Genomic_DNA"/>
</dbReference>
<evidence type="ECO:0000313" key="1">
    <source>
        <dbReference type="EMBL" id="AJD83135.1"/>
    </source>
</evidence>
<sequence length="140" mass="15612">MTAQTPKPIAEMTRDEAIMSWNEAKATLDAAKAREMELRKHIVGSQFDVTKVGTQNIELGNGWKLKAVVKESYNLSSDTDKVDAVLDTFEDWQAERLVKWSARLSVKEYKELDDEDKAKLDGILTISASSPTLELIAPKG</sequence>
<name>A0A0B5A5Y7_9CAUD</name>
<protein>
    <submittedName>
        <fullName evidence="1">Uncharacterized protein</fullName>
    </submittedName>
</protein>
<dbReference type="InterPro" id="IPR055597">
    <property type="entry name" value="DUF7173"/>
</dbReference>
<dbReference type="GeneID" id="23681295"/>
<dbReference type="Proteomes" id="UP000031732">
    <property type="component" value="Genome"/>
</dbReference>
<accession>A0A0B5A5Y7</accession>
<evidence type="ECO:0000313" key="2">
    <source>
        <dbReference type="Proteomes" id="UP000031732"/>
    </source>
</evidence>
<keyword evidence="2" id="KW-1185">Reference proteome</keyword>